<feature type="compositionally biased region" description="Polar residues" evidence="1">
    <location>
        <begin position="11"/>
        <end position="20"/>
    </location>
</feature>
<dbReference type="EMBL" id="JH816623">
    <property type="protein sequence ID" value="EKC34368.1"/>
    <property type="molecule type" value="Genomic_DNA"/>
</dbReference>
<sequence length="156" mass="16420">MVSDSAGSCAAGQSPTTKATTGSGVLTLSIKGHENNVGQWCPTFLLGAFSYTHNTGSVVTCNTASNLDVCANWTTLTFDYAKCPTIQAFSDGNCSLPNNWDSSWIDSGHGQITFNQSDARIVSGWSVTVYGTIVSSWTCQASNLSSSSDSGYSLFK</sequence>
<dbReference type="InParanoid" id="K1QKL4"/>
<evidence type="ECO:0000256" key="1">
    <source>
        <dbReference type="SAM" id="MobiDB-lite"/>
    </source>
</evidence>
<name>K1QKL4_MAGGI</name>
<feature type="region of interest" description="Disordered" evidence="1">
    <location>
        <begin position="1"/>
        <end position="20"/>
    </location>
</feature>
<reference evidence="2" key="1">
    <citation type="journal article" date="2012" name="Nature">
        <title>The oyster genome reveals stress adaptation and complexity of shell formation.</title>
        <authorList>
            <person name="Zhang G."/>
            <person name="Fang X."/>
            <person name="Guo X."/>
            <person name="Li L."/>
            <person name="Luo R."/>
            <person name="Xu F."/>
            <person name="Yang P."/>
            <person name="Zhang L."/>
            <person name="Wang X."/>
            <person name="Qi H."/>
            <person name="Xiong Z."/>
            <person name="Que H."/>
            <person name="Xie Y."/>
            <person name="Holland P.W."/>
            <person name="Paps J."/>
            <person name="Zhu Y."/>
            <person name="Wu F."/>
            <person name="Chen Y."/>
            <person name="Wang J."/>
            <person name="Peng C."/>
            <person name="Meng J."/>
            <person name="Yang L."/>
            <person name="Liu J."/>
            <person name="Wen B."/>
            <person name="Zhang N."/>
            <person name="Huang Z."/>
            <person name="Zhu Q."/>
            <person name="Feng Y."/>
            <person name="Mount A."/>
            <person name="Hedgecock D."/>
            <person name="Xu Z."/>
            <person name="Liu Y."/>
            <person name="Domazet-Loso T."/>
            <person name="Du Y."/>
            <person name="Sun X."/>
            <person name="Zhang S."/>
            <person name="Liu B."/>
            <person name="Cheng P."/>
            <person name="Jiang X."/>
            <person name="Li J."/>
            <person name="Fan D."/>
            <person name="Wang W."/>
            <person name="Fu W."/>
            <person name="Wang T."/>
            <person name="Wang B."/>
            <person name="Zhang J."/>
            <person name="Peng Z."/>
            <person name="Li Y."/>
            <person name="Li N."/>
            <person name="Wang J."/>
            <person name="Chen M."/>
            <person name="He Y."/>
            <person name="Tan F."/>
            <person name="Song X."/>
            <person name="Zheng Q."/>
            <person name="Huang R."/>
            <person name="Yang H."/>
            <person name="Du X."/>
            <person name="Chen L."/>
            <person name="Yang M."/>
            <person name="Gaffney P.M."/>
            <person name="Wang S."/>
            <person name="Luo L."/>
            <person name="She Z."/>
            <person name="Ming Y."/>
            <person name="Huang W."/>
            <person name="Zhang S."/>
            <person name="Huang B."/>
            <person name="Zhang Y."/>
            <person name="Qu T."/>
            <person name="Ni P."/>
            <person name="Miao G."/>
            <person name="Wang J."/>
            <person name="Wang Q."/>
            <person name="Steinberg C.E."/>
            <person name="Wang H."/>
            <person name="Li N."/>
            <person name="Qian L."/>
            <person name="Zhang G."/>
            <person name="Li Y."/>
            <person name="Yang H."/>
            <person name="Liu X."/>
            <person name="Wang J."/>
            <person name="Yin Y."/>
            <person name="Wang J."/>
        </authorList>
    </citation>
    <scope>NUCLEOTIDE SEQUENCE [LARGE SCALE GENOMIC DNA]</scope>
    <source>
        <strain evidence="2">05x7-T-G4-1.051#20</strain>
    </source>
</reference>
<accession>K1QKL4</accession>
<dbReference type="HOGENOM" id="CLU_1688457_0_0_1"/>
<organism evidence="2">
    <name type="scientific">Magallana gigas</name>
    <name type="common">Pacific oyster</name>
    <name type="synonym">Crassostrea gigas</name>
    <dbReference type="NCBI Taxonomy" id="29159"/>
    <lineage>
        <taxon>Eukaryota</taxon>
        <taxon>Metazoa</taxon>
        <taxon>Spiralia</taxon>
        <taxon>Lophotrochozoa</taxon>
        <taxon>Mollusca</taxon>
        <taxon>Bivalvia</taxon>
        <taxon>Autobranchia</taxon>
        <taxon>Pteriomorphia</taxon>
        <taxon>Ostreida</taxon>
        <taxon>Ostreoidea</taxon>
        <taxon>Ostreidae</taxon>
        <taxon>Magallana</taxon>
    </lineage>
</organism>
<gene>
    <name evidence="2" type="ORF">CGI_10018224</name>
</gene>
<protein>
    <submittedName>
        <fullName evidence="2">Uncharacterized protein</fullName>
    </submittedName>
</protein>
<proteinExistence type="predicted"/>
<evidence type="ECO:0000313" key="2">
    <source>
        <dbReference type="EMBL" id="EKC34368.1"/>
    </source>
</evidence>
<dbReference type="AlphaFoldDB" id="K1QKL4"/>